<dbReference type="EMBL" id="RWGY01000007">
    <property type="protein sequence ID" value="TVU40071.1"/>
    <property type="molecule type" value="Genomic_DNA"/>
</dbReference>
<sequence>MAPPPPKSRARVSRKITKTAVRKPCELSRSLWDILMDLLISDPQMDDEMVDEFLRRFTSRPFIQGSIEMGTGPLCHAMGAVGAGAVDGEGPPSATRGSSDEGTEEFGCKQGGSSAADGSPTNH</sequence>
<feature type="region of interest" description="Disordered" evidence="1">
    <location>
        <begin position="83"/>
        <end position="123"/>
    </location>
</feature>
<feature type="non-terminal residue" evidence="2">
    <location>
        <position position="1"/>
    </location>
</feature>
<organism evidence="2 3">
    <name type="scientific">Eragrostis curvula</name>
    <name type="common">weeping love grass</name>
    <dbReference type="NCBI Taxonomy" id="38414"/>
    <lineage>
        <taxon>Eukaryota</taxon>
        <taxon>Viridiplantae</taxon>
        <taxon>Streptophyta</taxon>
        <taxon>Embryophyta</taxon>
        <taxon>Tracheophyta</taxon>
        <taxon>Spermatophyta</taxon>
        <taxon>Magnoliopsida</taxon>
        <taxon>Liliopsida</taxon>
        <taxon>Poales</taxon>
        <taxon>Poaceae</taxon>
        <taxon>PACMAD clade</taxon>
        <taxon>Chloridoideae</taxon>
        <taxon>Eragrostideae</taxon>
        <taxon>Eragrostidinae</taxon>
        <taxon>Eragrostis</taxon>
    </lineage>
</organism>
<dbReference type="Gramene" id="TVU40071">
    <property type="protein sequence ID" value="TVU40071"/>
    <property type="gene ID" value="EJB05_13519"/>
</dbReference>
<reference evidence="2 3" key="1">
    <citation type="journal article" date="2019" name="Sci. Rep.">
        <title>A high-quality genome of Eragrostis curvula grass provides insights into Poaceae evolution and supports new strategies to enhance forage quality.</title>
        <authorList>
            <person name="Carballo J."/>
            <person name="Santos B.A.C.M."/>
            <person name="Zappacosta D."/>
            <person name="Garbus I."/>
            <person name="Selva J.P."/>
            <person name="Gallo C.A."/>
            <person name="Diaz A."/>
            <person name="Albertini E."/>
            <person name="Caccamo M."/>
            <person name="Echenique V."/>
        </authorList>
    </citation>
    <scope>NUCLEOTIDE SEQUENCE [LARGE SCALE GENOMIC DNA]</scope>
    <source>
        <strain evidence="3">cv. Victoria</strain>
        <tissue evidence="2">Leaf</tissue>
    </source>
</reference>
<dbReference type="Proteomes" id="UP000324897">
    <property type="component" value="Chromosome 4"/>
</dbReference>
<evidence type="ECO:0000256" key="1">
    <source>
        <dbReference type="SAM" id="MobiDB-lite"/>
    </source>
</evidence>
<comment type="caution">
    <text evidence="2">The sequence shown here is derived from an EMBL/GenBank/DDBJ whole genome shotgun (WGS) entry which is preliminary data.</text>
</comment>
<keyword evidence="3" id="KW-1185">Reference proteome</keyword>
<protein>
    <submittedName>
        <fullName evidence="2">Uncharacterized protein</fullName>
    </submittedName>
</protein>
<evidence type="ECO:0000313" key="3">
    <source>
        <dbReference type="Proteomes" id="UP000324897"/>
    </source>
</evidence>
<proteinExistence type="predicted"/>
<name>A0A5J9VWQ3_9POAL</name>
<dbReference type="AlphaFoldDB" id="A0A5J9VWQ3"/>
<evidence type="ECO:0000313" key="2">
    <source>
        <dbReference type="EMBL" id="TVU40071.1"/>
    </source>
</evidence>
<gene>
    <name evidence="2" type="ORF">EJB05_13519</name>
</gene>
<accession>A0A5J9VWQ3</accession>